<dbReference type="AlphaFoldDB" id="A0A934J6G8"/>
<dbReference type="SUPFAM" id="SSF52540">
    <property type="entry name" value="P-loop containing nucleoside triphosphate hydrolases"/>
    <property type="match status" value="1"/>
</dbReference>
<organism evidence="1 2">
    <name type="scientific">Paenibacillus roseus</name>
    <dbReference type="NCBI Taxonomy" id="2798579"/>
    <lineage>
        <taxon>Bacteria</taxon>
        <taxon>Bacillati</taxon>
        <taxon>Bacillota</taxon>
        <taxon>Bacilli</taxon>
        <taxon>Bacillales</taxon>
        <taxon>Paenibacillaceae</taxon>
        <taxon>Paenibacillus</taxon>
    </lineage>
</organism>
<dbReference type="InterPro" id="IPR027417">
    <property type="entry name" value="P-loop_NTPase"/>
</dbReference>
<comment type="caution">
    <text evidence="1">The sequence shown here is derived from an EMBL/GenBank/DDBJ whole genome shotgun (WGS) entry which is preliminary data.</text>
</comment>
<protein>
    <submittedName>
        <fullName evidence="1">Uncharacterized protein</fullName>
    </submittedName>
</protein>
<reference evidence="1" key="1">
    <citation type="submission" date="2020-12" db="EMBL/GenBank/DDBJ databases">
        <authorList>
            <person name="Huq M.A."/>
        </authorList>
    </citation>
    <scope>NUCLEOTIDE SEQUENCE</scope>
    <source>
        <strain evidence="1">MAHUQ-46</strain>
    </source>
</reference>
<accession>A0A934J6G8</accession>
<dbReference type="EMBL" id="JAELUP010000077">
    <property type="protein sequence ID" value="MBJ6362493.1"/>
    <property type="molecule type" value="Genomic_DNA"/>
</dbReference>
<dbReference type="Gene3D" id="3.40.50.300">
    <property type="entry name" value="P-loop containing nucleotide triphosphate hydrolases"/>
    <property type="match status" value="1"/>
</dbReference>
<sequence length="681" mass="77931">MGKLSETLALERCRLFVGRDAEIAAAQQWIQNQNAPTEVLFISGIGGVGKSSLMMRIIDLTAQANQLAIWIDGRVCPETPAGFVEALFDSVKQNFGDLTHQTFSNKEIIQEIFKSKTLLCIDNYESIQMIDSWLREVFLPQLPATGLMVLLVSRKNLSEPWQHDLAWRSRVKHIALLPFIKQEVMLYLFRNGITKSVDTEQIFSETQGLPLALALTSEKLQQVGSHVWPLSLRINAELMREVTAPDLLETLELLCILPQATPEWLGRLLRTPLDADKLLKLSRISFVRPTADGFALHDVARYYLKEDMMRREPERVQSLRTRIVMELVQDIKSSDIHQRRKLTSILLSTCRDAFQINSVPIIPQDIEHMQMEAFQPSDLPHLMRILQDQDSLAVSIEKDLIVLQQLAEQFPECIRVYRSKETIPLAFCSGFHLYRETTAFHETFFPGMLEQAFPGEIEKMRTQSVEESNTYYHLLAGTSERDSDHTFWELMGIIIAEWLILYSAGLRLVMINTYEGLNGILFQLGYRMRPLTGLPEDHPFCHATIRELDWRDLDVGDRILELFGMKAPKSTSPLSKIIPDRAIKSALPLAEDPVRLEQTELAKILELSGIELQDTIQKLLWGDLIFPLDERMQQLLRLMSTIANLTAEIATKRLHVSRATYFRIRADALRVLKELLLLKCS</sequence>
<gene>
    <name evidence="1" type="ORF">JFN88_14695</name>
</gene>
<keyword evidence="2" id="KW-1185">Reference proteome</keyword>
<proteinExistence type="predicted"/>
<evidence type="ECO:0000313" key="1">
    <source>
        <dbReference type="EMBL" id="MBJ6362493.1"/>
    </source>
</evidence>
<name>A0A934J6G8_9BACL</name>
<dbReference type="Proteomes" id="UP000640274">
    <property type="component" value="Unassembled WGS sequence"/>
</dbReference>
<dbReference type="PRINTS" id="PR00364">
    <property type="entry name" value="DISEASERSIST"/>
</dbReference>
<dbReference type="RefSeq" id="WP_199020039.1">
    <property type="nucleotide sequence ID" value="NZ_JAELUP010000077.1"/>
</dbReference>
<evidence type="ECO:0000313" key="2">
    <source>
        <dbReference type="Proteomes" id="UP000640274"/>
    </source>
</evidence>